<dbReference type="EMBL" id="JACHIW010000001">
    <property type="protein sequence ID" value="MBB5157428.1"/>
    <property type="molecule type" value="Genomic_DNA"/>
</dbReference>
<accession>A0A840QFD8</accession>
<name>A0A840QFD8_9PSEU</name>
<comment type="caution">
    <text evidence="1">The sequence shown here is derived from an EMBL/GenBank/DDBJ whole genome shotgun (WGS) entry which is preliminary data.</text>
</comment>
<sequence>MVSSVVCGLSAVAVAWLTPEASWRYDHRNIPKSGPRIRHAHERYWRKVGELKGFDHLDRPLFALDALAYTSSHVRQLCALYRIGPNQTRQCAAPGCDETWPECGTDGAPR</sequence>
<dbReference type="Proteomes" id="UP000584374">
    <property type="component" value="Unassembled WGS sequence"/>
</dbReference>
<keyword evidence="2" id="KW-1185">Reference proteome</keyword>
<protein>
    <submittedName>
        <fullName evidence="1">Uncharacterized protein</fullName>
    </submittedName>
</protein>
<dbReference type="AlphaFoldDB" id="A0A840QFD8"/>
<organism evidence="1 2">
    <name type="scientific">Saccharopolyspora phatthalungensis</name>
    <dbReference type="NCBI Taxonomy" id="664693"/>
    <lineage>
        <taxon>Bacteria</taxon>
        <taxon>Bacillati</taxon>
        <taxon>Actinomycetota</taxon>
        <taxon>Actinomycetes</taxon>
        <taxon>Pseudonocardiales</taxon>
        <taxon>Pseudonocardiaceae</taxon>
        <taxon>Saccharopolyspora</taxon>
    </lineage>
</organism>
<proteinExistence type="predicted"/>
<gene>
    <name evidence="1" type="ORF">BJ970_004962</name>
</gene>
<evidence type="ECO:0000313" key="1">
    <source>
        <dbReference type="EMBL" id="MBB5157428.1"/>
    </source>
</evidence>
<evidence type="ECO:0000313" key="2">
    <source>
        <dbReference type="Proteomes" id="UP000584374"/>
    </source>
</evidence>
<reference evidence="1 2" key="1">
    <citation type="submission" date="2020-08" db="EMBL/GenBank/DDBJ databases">
        <title>Sequencing the genomes of 1000 actinobacteria strains.</title>
        <authorList>
            <person name="Klenk H.-P."/>
        </authorList>
    </citation>
    <scope>NUCLEOTIDE SEQUENCE [LARGE SCALE GENOMIC DNA]</scope>
    <source>
        <strain evidence="1 2">DSM 45584</strain>
    </source>
</reference>